<protein>
    <recommendedName>
        <fullName evidence="1">Tf2-1-like SH3-like domain-containing protein</fullName>
    </recommendedName>
</protein>
<feature type="non-terminal residue" evidence="2">
    <location>
        <position position="114"/>
    </location>
</feature>
<gene>
    <name evidence="2" type="ORF">KI387_012346</name>
</gene>
<proteinExistence type="predicted"/>
<dbReference type="EMBL" id="JAHRHJ020000009">
    <property type="protein sequence ID" value="KAH9300763.1"/>
    <property type="molecule type" value="Genomic_DNA"/>
</dbReference>
<evidence type="ECO:0000313" key="2">
    <source>
        <dbReference type="EMBL" id="KAH9300763.1"/>
    </source>
</evidence>
<dbReference type="InterPro" id="IPR056924">
    <property type="entry name" value="SH3_Tf2-1"/>
</dbReference>
<comment type="caution">
    <text evidence="2">The sequence shown here is derived from an EMBL/GenBank/DDBJ whole genome shotgun (WGS) entry which is preliminary data.</text>
</comment>
<sequence length="114" mass="13216">SPFETCYGYLPNSPLDVCYGYGTVVNGSSDSDKAKRFVQRIQQVHQYVREQLEKSQAKYKATHDKHRTDHKFKVGDSVWLHINKERLAGEGRKLKPIQYSPFQLLEKIGNNAFR</sequence>
<keyword evidence="3" id="KW-1185">Reference proteome</keyword>
<evidence type="ECO:0000259" key="1">
    <source>
        <dbReference type="Pfam" id="PF24626"/>
    </source>
</evidence>
<feature type="non-terminal residue" evidence="2">
    <location>
        <position position="1"/>
    </location>
</feature>
<dbReference type="OMA" id="ATHDKHR"/>
<name>A0AA38CKX5_TAXCH</name>
<dbReference type="AlphaFoldDB" id="A0AA38CKX5"/>
<dbReference type="Pfam" id="PF24626">
    <property type="entry name" value="SH3_Tf2-1"/>
    <property type="match status" value="1"/>
</dbReference>
<feature type="domain" description="Tf2-1-like SH3-like" evidence="1">
    <location>
        <begin position="75"/>
        <end position="114"/>
    </location>
</feature>
<accession>A0AA38CKX5</accession>
<reference evidence="2 3" key="1">
    <citation type="journal article" date="2021" name="Nat. Plants">
        <title>The Taxus genome provides insights into paclitaxel biosynthesis.</title>
        <authorList>
            <person name="Xiong X."/>
            <person name="Gou J."/>
            <person name="Liao Q."/>
            <person name="Li Y."/>
            <person name="Zhou Q."/>
            <person name="Bi G."/>
            <person name="Li C."/>
            <person name="Du R."/>
            <person name="Wang X."/>
            <person name="Sun T."/>
            <person name="Guo L."/>
            <person name="Liang H."/>
            <person name="Lu P."/>
            <person name="Wu Y."/>
            <person name="Zhang Z."/>
            <person name="Ro D.K."/>
            <person name="Shang Y."/>
            <person name="Huang S."/>
            <person name="Yan J."/>
        </authorList>
    </citation>
    <scope>NUCLEOTIDE SEQUENCE [LARGE SCALE GENOMIC DNA]</scope>
    <source>
        <strain evidence="2">Ta-2019</strain>
    </source>
</reference>
<dbReference type="Proteomes" id="UP000824469">
    <property type="component" value="Unassembled WGS sequence"/>
</dbReference>
<organism evidence="2 3">
    <name type="scientific">Taxus chinensis</name>
    <name type="common">Chinese yew</name>
    <name type="synonym">Taxus wallichiana var. chinensis</name>
    <dbReference type="NCBI Taxonomy" id="29808"/>
    <lineage>
        <taxon>Eukaryota</taxon>
        <taxon>Viridiplantae</taxon>
        <taxon>Streptophyta</taxon>
        <taxon>Embryophyta</taxon>
        <taxon>Tracheophyta</taxon>
        <taxon>Spermatophyta</taxon>
        <taxon>Pinopsida</taxon>
        <taxon>Pinidae</taxon>
        <taxon>Conifers II</taxon>
        <taxon>Cupressales</taxon>
        <taxon>Taxaceae</taxon>
        <taxon>Taxus</taxon>
    </lineage>
</organism>
<evidence type="ECO:0000313" key="3">
    <source>
        <dbReference type="Proteomes" id="UP000824469"/>
    </source>
</evidence>